<dbReference type="RefSeq" id="WP_034494561.1">
    <property type="nucleotide sequence ID" value="NZ_JMPI01000022.1"/>
</dbReference>
<proteinExistence type="predicted"/>
<dbReference type="Proteomes" id="UP000028653">
    <property type="component" value="Unassembled WGS sequence"/>
</dbReference>
<evidence type="ECO:0000313" key="4">
    <source>
        <dbReference type="EMBL" id="KFC82630.1"/>
    </source>
</evidence>
<evidence type="ECO:0000259" key="3">
    <source>
        <dbReference type="Pfam" id="PF07338"/>
    </source>
</evidence>
<dbReference type="InterPro" id="IPR036275">
    <property type="entry name" value="YdgH-like_sf"/>
</dbReference>
<keyword evidence="5" id="KW-1185">Reference proteome</keyword>
<evidence type="ECO:0000313" key="5">
    <source>
        <dbReference type="Proteomes" id="UP000028653"/>
    </source>
</evidence>
<feature type="chain" id="PRO_5001791097" evidence="2">
    <location>
        <begin position="23"/>
        <end position="92"/>
    </location>
</feature>
<dbReference type="InterPro" id="IPR010854">
    <property type="entry name" value="YdgH/BhsA/McbA-like_dom"/>
</dbReference>
<dbReference type="OrthoDB" id="6520115at2"/>
<feature type="domain" description="YdgH/BhsA/McbA-like" evidence="3">
    <location>
        <begin position="39"/>
        <end position="90"/>
    </location>
</feature>
<dbReference type="InterPro" id="IPR051096">
    <property type="entry name" value="BhsA/McbA_stress_biofilm_assoc"/>
</dbReference>
<feature type="signal peptide" evidence="2">
    <location>
        <begin position="1"/>
        <end position="22"/>
    </location>
</feature>
<gene>
    <name evidence="4" type="primary">yahO</name>
    <name evidence="4" type="ORF">GBAG_0992</name>
</gene>
<dbReference type="EMBL" id="JMPI01000022">
    <property type="protein sequence ID" value="KFC82630.1"/>
    <property type="molecule type" value="Genomic_DNA"/>
</dbReference>
<dbReference type="PANTHER" id="PTHR34156">
    <property type="entry name" value="OUTER MEMBRANE PROTEIN-RELATED-RELATED"/>
    <property type="match status" value="1"/>
</dbReference>
<dbReference type="SUPFAM" id="SSF159871">
    <property type="entry name" value="YdgH-like"/>
    <property type="match status" value="1"/>
</dbReference>
<accession>A0A085GFY5</accession>
<dbReference type="eggNOG" id="ENOG50333GR">
    <property type="taxonomic scope" value="Bacteria"/>
</dbReference>
<dbReference type="NCBIfam" id="NF007400">
    <property type="entry name" value="PRK09929.1"/>
    <property type="match status" value="1"/>
</dbReference>
<comment type="caution">
    <text evidence="4">The sequence shown here is derived from an EMBL/GenBank/DDBJ whole genome shotgun (WGS) entry which is preliminary data.</text>
</comment>
<sequence length="92" mass="9890">MKIVKGMLVALTLGAVSFGAFSAELLTKEAYNDHKDEYVKVGTITTSGETSPSDAKEELSKKADELGGKFYVVTSADTENKIHGTADVYNKK</sequence>
<dbReference type="InterPro" id="IPR025543">
    <property type="entry name" value="Dodecin-like"/>
</dbReference>
<organism evidence="4 5">
    <name type="scientific">Buttiauxella agrestis ATCC 33320</name>
    <dbReference type="NCBI Taxonomy" id="1006004"/>
    <lineage>
        <taxon>Bacteria</taxon>
        <taxon>Pseudomonadati</taxon>
        <taxon>Pseudomonadota</taxon>
        <taxon>Gammaproteobacteria</taxon>
        <taxon>Enterobacterales</taxon>
        <taxon>Enterobacteriaceae</taxon>
        <taxon>Buttiauxella</taxon>
    </lineage>
</organism>
<name>A0A085GFY5_9ENTR</name>
<dbReference type="Gene3D" id="3.30.1660.10">
    <property type="entry name" value="Flavin-binding protein dodecin"/>
    <property type="match status" value="1"/>
</dbReference>
<reference evidence="4 5" key="1">
    <citation type="submission" date="2014-05" db="EMBL/GenBank/DDBJ databases">
        <title>ATOL: Assembling a taxonomically balanced genome-scale reconstruction of the evolutionary history of the Enterobacteriaceae.</title>
        <authorList>
            <person name="Plunkett G.III."/>
            <person name="Neeno-Eckwall E.C."/>
            <person name="Glasner J.D."/>
            <person name="Perna N.T."/>
        </authorList>
    </citation>
    <scope>NUCLEOTIDE SEQUENCE [LARGE SCALE GENOMIC DNA]</scope>
    <source>
        <strain evidence="4 5">ATCC 33320</strain>
    </source>
</reference>
<protein>
    <submittedName>
        <fullName evidence="4">Putative exported protein</fullName>
    </submittedName>
</protein>
<dbReference type="PANTHER" id="PTHR34156:SF8">
    <property type="entry name" value="PERIPLASMIC PROTEIN"/>
    <property type="match status" value="1"/>
</dbReference>
<evidence type="ECO:0000256" key="2">
    <source>
        <dbReference type="SAM" id="SignalP"/>
    </source>
</evidence>
<evidence type="ECO:0000256" key="1">
    <source>
        <dbReference type="ARBA" id="ARBA00022729"/>
    </source>
</evidence>
<dbReference type="Pfam" id="PF07338">
    <property type="entry name" value="YdgH_BhsA-like"/>
    <property type="match status" value="1"/>
</dbReference>
<dbReference type="STRING" id="1006004.GBAG_0992"/>
<keyword evidence="1 2" id="KW-0732">Signal</keyword>
<dbReference type="AlphaFoldDB" id="A0A085GFY5"/>